<evidence type="ECO:0000313" key="1">
    <source>
        <dbReference type="EMBL" id="JAP88740.1"/>
    </source>
</evidence>
<dbReference type="EMBL" id="GDID01007866">
    <property type="protein sequence ID" value="JAP88740.1"/>
    <property type="molecule type" value="Transcribed_RNA"/>
</dbReference>
<sequence>EMMFEDQVYSVINSYFLENGPYLITKQGEVFYLDEALNPQVIFLLGFKPKGDAEYYNGRIYVKKQSDDKLYVFDAGTYQSDDMDIKLNFYYSSFTVLKNWLIYTDQDCNLQSLNLKTNAKQNMNIENCYRVIGFGIKTLLEIKENGVWKLILGEIGSNCSFQELKRRNGETADPMCCHNNMGVQRVRESNQLINLHENEIDGPVDSAKREFQYYHHIFGATYFQDIYPELSKIYLKHQMQVIRKDEFVKSQKLSDVKRKQIIAYNYKDETVYQKDLVGPVNQRRIKNEQMMESKRKFCSRFVDITQIINKRLMVLQ</sequence>
<dbReference type="AlphaFoldDB" id="A0A146JW11"/>
<feature type="non-terminal residue" evidence="1">
    <location>
        <position position="316"/>
    </location>
</feature>
<gene>
    <name evidence="1" type="ORF">TPC1_31765</name>
</gene>
<name>A0A146JW11_9EUKA</name>
<reference evidence="1" key="1">
    <citation type="submission" date="2015-07" db="EMBL/GenBank/DDBJ databases">
        <title>Adaptation to a free-living lifestyle via gene acquisitions in the diplomonad Trepomonas sp. PC1.</title>
        <authorList>
            <person name="Xu F."/>
            <person name="Jerlstrom-Hultqvist J."/>
            <person name="Kolisko M."/>
            <person name="Simpson A.G.B."/>
            <person name="Roger A.J."/>
            <person name="Svard S.G."/>
            <person name="Andersson J.O."/>
        </authorList>
    </citation>
    <scope>NUCLEOTIDE SEQUENCE</scope>
    <source>
        <strain evidence="1">PC1</strain>
    </source>
</reference>
<organism evidence="1">
    <name type="scientific">Trepomonas sp. PC1</name>
    <dbReference type="NCBI Taxonomy" id="1076344"/>
    <lineage>
        <taxon>Eukaryota</taxon>
        <taxon>Metamonada</taxon>
        <taxon>Diplomonadida</taxon>
        <taxon>Hexamitidae</taxon>
        <taxon>Hexamitinae</taxon>
        <taxon>Trepomonas</taxon>
    </lineage>
</organism>
<protein>
    <submittedName>
        <fullName evidence="1">Uncharacterized protein</fullName>
    </submittedName>
</protein>
<feature type="non-terminal residue" evidence="1">
    <location>
        <position position="1"/>
    </location>
</feature>
<proteinExistence type="predicted"/>
<accession>A0A146JW11</accession>